<dbReference type="OrthoDB" id="9807212at2"/>
<protein>
    <recommendedName>
        <fullName evidence="1">NAD-dependent epimerase/dehydratase domain-containing protein</fullName>
    </recommendedName>
</protein>
<evidence type="ECO:0000259" key="1">
    <source>
        <dbReference type="Pfam" id="PF01370"/>
    </source>
</evidence>
<dbReference type="InterPro" id="IPR036291">
    <property type="entry name" value="NAD(P)-bd_dom_sf"/>
</dbReference>
<dbReference type="Pfam" id="PF01370">
    <property type="entry name" value="Epimerase"/>
    <property type="match status" value="1"/>
</dbReference>
<dbReference type="Gene3D" id="3.40.50.720">
    <property type="entry name" value="NAD(P)-binding Rossmann-like Domain"/>
    <property type="match status" value="1"/>
</dbReference>
<dbReference type="GO" id="GO:0004029">
    <property type="term" value="F:aldehyde dehydrogenase (NAD+) activity"/>
    <property type="evidence" value="ECO:0007669"/>
    <property type="project" value="TreeGrafter"/>
</dbReference>
<name>A0A498RA95_9FIRM</name>
<dbReference type="GO" id="GO:0005737">
    <property type="term" value="C:cytoplasm"/>
    <property type="evidence" value="ECO:0007669"/>
    <property type="project" value="TreeGrafter"/>
</dbReference>
<dbReference type="InterPro" id="IPR001509">
    <property type="entry name" value="Epimerase_deHydtase"/>
</dbReference>
<keyword evidence="4" id="KW-1185">Reference proteome</keyword>
<dbReference type="PANTHER" id="PTHR48079">
    <property type="entry name" value="PROTEIN YEEZ"/>
    <property type="match status" value="1"/>
</dbReference>
<dbReference type="PANTHER" id="PTHR48079:SF9">
    <property type="entry name" value="PUTATIVE-RELATED"/>
    <property type="match status" value="1"/>
</dbReference>
<gene>
    <name evidence="2" type="ORF">LUCI_3582</name>
    <name evidence="3" type="ORF">LUCI_3655</name>
</gene>
<dbReference type="EMBL" id="UPPP01000087">
    <property type="protein sequence ID" value="VBB08311.1"/>
    <property type="molecule type" value="Genomic_DNA"/>
</dbReference>
<dbReference type="InterPro" id="IPR051783">
    <property type="entry name" value="NAD(P)-dependent_oxidoreduct"/>
</dbReference>
<sequence length="291" mass="30254">MRIFVTGATGFIGSAVVRELIDVGHQVVGFARSDKSDAALTAAGAAVHHGSLDDLDSLRRGAAAADGVIHLAFIHDFSNYAGAVAADLRAIEAMGAALDGSGKPFVITSGTLAVPSLGRLATEEDQGAAEFPRAASENAAIALVERGVRSSVVRLAPCVHDFNRHGFASVLIDIARRKGVSAFVGEGSNRWPAVHRLDAAHLFRLAVEAAPAGSQLHGVGEEGVLFRDIADAIGRRLNLPVVSISRGEADAHFGWLSAFVTTDNPTSSVLTQERLGWRPEGPALTADIGSA</sequence>
<organism evidence="2 4">
    <name type="scientific">Lucifera butyrica</name>
    <dbReference type="NCBI Taxonomy" id="1351585"/>
    <lineage>
        <taxon>Bacteria</taxon>
        <taxon>Bacillati</taxon>
        <taxon>Bacillota</taxon>
        <taxon>Negativicutes</taxon>
        <taxon>Veillonellales</taxon>
        <taxon>Veillonellaceae</taxon>
        <taxon>Lucifera</taxon>
    </lineage>
</organism>
<proteinExistence type="predicted"/>
<evidence type="ECO:0000313" key="3">
    <source>
        <dbReference type="EMBL" id="VBB08383.1"/>
    </source>
</evidence>
<dbReference type="SUPFAM" id="SSF51735">
    <property type="entry name" value="NAD(P)-binding Rossmann-fold domains"/>
    <property type="match status" value="1"/>
</dbReference>
<dbReference type="EMBL" id="UPPP01000089">
    <property type="protein sequence ID" value="VBB08383.1"/>
    <property type="molecule type" value="Genomic_DNA"/>
</dbReference>
<accession>A0A498RA95</accession>
<dbReference type="Proteomes" id="UP000277811">
    <property type="component" value="Unassembled WGS sequence"/>
</dbReference>
<evidence type="ECO:0000313" key="4">
    <source>
        <dbReference type="Proteomes" id="UP000277811"/>
    </source>
</evidence>
<dbReference type="CDD" id="cd05262">
    <property type="entry name" value="SDR_a7"/>
    <property type="match status" value="1"/>
</dbReference>
<reference evidence="2 4" key="1">
    <citation type="submission" date="2018-06" db="EMBL/GenBank/DDBJ databases">
        <authorList>
            <person name="Strepis N."/>
        </authorList>
    </citation>
    <scope>NUCLEOTIDE SEQUENCE [LARGE SCALE GENOMIC DNA]</scope>
    <source>
        <strain evidence="2">LUCI</strain>
    </source>
</reference>
<dbReference type="AlphaFoldDB" id="A0A498RA95"/>
<dbReference type="RefSeq" id="WP_122629215.1">
    <property type="nucleotide sequence ID" value="NZ_UPPP01000087.1"/>
</dbReference>
<feature type="domain" description="NAD-dependent epimerase/dehydratase" evidence="1">
    <location>
        <begin position="3"/>
        <end position="210"/>
    </location>
</feature>
<evidence type="ECO:0000313" key="2">
    <source>
        <dbReference type="EMBL" id="VBB08311.1"/>
    </source>
</evidence>